<sequence>MSGIEAPAEAEQKLEEIQSKYDIFFRVTNKHILDYFELQFGPYATLKLKENCKVPFPMVNDLKEIFIFAEN</sequence>
<dbReference type="AlphaFoldDB" id="A0A5B8UX26"/>
<reference evidence="1 2" key="1">
    <citation type="journal article" date="2017" name="Curr. Microbiol.">
        <title>Mucilaginibacter ginsenosidivorans sp. nov., Isolated from Soil of Ginseng Field.</title>
        <authorList>
            <person name="Kim M.M."/>
            <person name="Siddiqi M.Z."/>
            <person name="Im W.T."/>
        </authorList>
    </citation>
    <scope>NUCLEOTIDE SEQUENCE [LARGE SCALE GENOMIC DNA]</scope>
    <source>
        <strain evidence="1 2">Gsoil 3017</strain>
    </source>
</reference>
<dbReference type="RefSeq" id="WP_147032065.1">
    <property type="nucleotide sequence ID" value="NZ_CP042436.1"/>
</dbReference>
<evidence type="ECO:0000313" key="1">
    <source>
        <dbReference type="EMBL" id="QEC63489.1"/>
    </source>
</evidence>
<dbReference type="EMBL" id="CP042436">
    <property type="protein sequence ID" value="QEC63489.1"/>
    <property type="molecule type" value="Genomic_DNA"/>
</dbReference>
<organism evidence="1 2">
    <name type="scientific">Mucilaginibacter ginsenosidivorans</name>
    <dbReference type="NCBI Taxonomy" id="398053"/>
    <lineage>
        <taxon>Bacteria</taxon>
        <taxon>Pseudomonadati</taxon>
        <taxon>Bacteroidota</taxon>
        <taxon>Sphingobacteriia</taxon>
        <taxon>Sphingobacteriales</taxon>
        <taxon>Sphingobacteriaceae</taxon>
        <taxon>Mucilaginibacter</taxon>
    </lineage>
</organism>
<dbReference type="KEGG" id="mgin:FRZ54_13170"/>
<protein>
    <submittedName>
        <fullName evidence="1">Uncharacterized protein</fullName>
    </submittedName>
</protein>
<dbReference type="Proteomes" id="UP000321479">
    <property type="component" value="Chromosome"/>
</dbReference>
<name>A0A5B8UX26_9SPHI</name>
<accession>A0A5B8UX26</accession>
<evidence type="ECO:0000313" key="2">
    <source>
        <dbReference type="Proteomes" id="UP000321479"/>
    </source>
</evidence>
<keyword evidence="2" id="KW-1185">Reference proteome</keyword>
<proteinExistence type="predicted"/>
<gene>
    <name evidence="1" type="ORF">FRZ54_13170</name>
</gene>